<organism evidence="2 3">
    <name type="scientific">Mycolicibacterium arenosum</name>
    <dbReference type="NCBI Taxonomy" id="2952157"/>
    <lineage>
        <taxon>Bacteria</taxon>
        <taxon>Bacillati</taxon>
        <taxon>Actinomycetota</taxon>
        <taxon>Actinomycetes</taxon>
        <taxon>Mycobacteriales</taxon>
        <taxon>Mycobacteriaceae</taxon>
        <taxon>Mycolicibacterium</taxon>
    </lineage>
</organism>
<comment type="caution">
    <text evidence="2">The sequence shown here is derived from an EMBL/GenBank/DDBJ whole genome shotgun (WGS) entry which is preliminary data.</text>
</comment>
<gene>
    <name evidence="2" type="ORF">NM203_11965</name>
</gene>
<feature type="transmembrane region" description="Helical" evidence="1">
    <location>
        <begin position="32"/>
        <end position="52"/>
    </location>
</feature>
<accession>A0ABT1M1Z9</accession>
<proteinExistence type="predicted"/>
<evidence type="ECO:0000256" key="1">
    <source>
        <dbReference type="SAM" id="Phobius"/>
    </source>
</evidence>
<name>A0ABT1M1Z9_9MYCO</name>
<reference evidence="2 3" key="1">
    <citation type="submission" date="2022-06" db="EMBL/GenBank/DDBJ databases">
        <title>Mycolicibacterium sp. CAU 1645 isolated from seawater.</title>
        <authorList>
            <person name="Kim W."/>
        </authorList>
    </citation>
    <scope>NUCLEOTIDE SEQUENCE [LARGE SCALE GENOMIC DNA]</scope>
    <source>
        <strain evidence="2 3">CAU 1645</strain>
    </source>
</reference>
<evidence type="ECO:0000313" key="3">
    <source>
        <dbReference type="Proteomes" id="UP001651690"/>
    </source>
</evidence>
<dbReference type="RefSeq" id="WP_255060146.1">
    <property type="nucleotide sequence ID" value="NZ_JANDBD010000004.1"/>
</dbReference>
<dbReference type="Proteomes" id="UP001651690">
    <property type="component" value="Unassembled WGS sequence"/>
</dbReference>
<dbReference type="EMBL" id="JANDBD010000004">
    <property type="protein sequence ID" value="MCP9272900.1"/>
    <property type="molecule type" value="Genomic_DNA"/>
</dbReference>
<keyword evidence="1" id="KW-1133">Transmembrane helix</keyword>
<keyword evidence="3" id="KW-1185">Reference proteome</keyword>
<keyword evidence="1" id="KW-0472">Membrane</keyword>
<sequence length="104" mass="12383">MAVVTDPNGAQWNIHRRWWPFPDLTDLFDLDWFLLSLVVSLPFVFLWPFWYAAKFLGVKWRIVIERNQHEQGYELVRGYGRSGARIDEIVREIAHGRRSGHFVL</sequence>
<protein>
    <submittedName>
        <fullName evidence="2">Uncharacterized protein</fullName>
    </submittedName>
</protein>
<keyword evidence="1" id="KW-0812">Transmembrane</keyword>
<evidence type="ECO:0000313" key="2">
    <source>
        <dbReference type="EMBL" id="MCP9272900.1"/>
    </source>
</evidence>